<keyword evidence="8" id="KW-1185">Reference proteome</keyword>
<evidence type="ECO:0000256" key="2">
    <source>
        <dbReference type="ARBA" id="ARBA00022692"/>
    </source>
</evidence>
<dbReference type="AlphaFoldDB" id="A0AAV7HBM5"/>
<reference evidence="7 8" key="1">
    <citation type="journal article" date="2021" name="Hortic Res">
        <title>Chromosome-scale assembly of the Dendrobium chrysotoxum genome enhances the understanding of orchid evolution.</title>
        <authorList>
            <person name="Zhang Y."/>
            <person name="Zhang G.Q."/>
            <person name="Zhang D."/>
            <person name="Liu X.D."/>
            <person name="Xu X.Y."/>
            <person name="Sun W.H."/>
            <person name="Yu X."/>
            <person name="Zhu X."/>
            <person name="Wang Z.W."/>
            <person name="Zhao X."/>
            <person name="Zhong W.Y."/>
            <person name="Chen H."/>
            <person name="Yin W.L."/>
            <person name="Huang T."/>
            <person name="Niu S.C."/>
            <person name="Liu Z.J."/>
        </authorList>
    </citation>
    <scope>NUCLEOTIDE SEQUENCE [LARGE SCALE GENOMIC DNA]</scope>
    <source>
        <strain evidence="7">Lindl</strain>
    </source>
</reference>
<feature type="chain" id="PRO_5043574606" evidence="6">
    <location>
        <begin position="16"/>
        <end position="458"/>
    </location>
</feature>
<protein>
    <submittedName>
        <fullName evidence="7">Uncharacterized protein</fullName>
    </submittedName>
</protein>
<dbReference type="FunFam" id="1.20.1280.290:FF:000012">
    <property type="entry name" value="Vacuolar membrane PQ loop repeat protein"/>
    <property type="match status" value="1"/>
</dbReference>
<keyword evidence="3 5" id="KW-1133">Transmembrane helix</keyword>
<evidence type="ECO:0000256" key="1">
    <source>
        <dbReference type="ARBA" id="ARBA00004141"/>
    </source>
</evidence>
<feature type="transmembrane region" description="Helical" evidence="5">
    <location>
        <begin position="374"/>
        <end position="398"/>
    </location>
</feature>
<organism evidence="7 8">
    <name type="scientific">Dendrobium chrysotoxum</name>
    <name type="common">Orchid</name>
    <dbReference type="NCBI Taxonomy" id="161865"/>
    <lineage>
        <taxon>Eukaryota</taxon>
        <taxon>Viridiplantae</taxon>
        <taxon>Streptophyta</taxon>
        <taxon>Embryophyta</taxon>
        <taxon>Tracheophyta</taxon>
        <taxon>Spermatophyta</taxon>
        <taxon>Magnoliopsida</taxon>
        <taxon>Liliopsida</taxon>
        <taxon>Asparagales</taxon>
        <taxon>Orchidaceae</taxon>
        <taxon>Epidendroideae</taxon>
        <taxon>Malaxideae</taxon>
        <taxon>Dendrobiinae</taxon>
        <taxon>Dendrobium</taxon>
    </lineage>
</organism>
<dbReference type="GO" id="GO:0098852">
    <property type="term" value="C:lytic vacuole membrane"/>
    <property type="evidence" value="ECO:0007669"/>
    <property type="project" value="UniProtKB-ARBA"/>
</dbReference>
<proteinExistence type="predicted"/>
<feature type="transmembrane region" description="Helical" evidence="5">
    <location>
        <begin position="118"/>
        <end position="139"/>
    </location>
</feature>
<dbReference type="InterPro" id="IPR006603">
    <property type="entry name" value="PQ-loop_rpt"/>
</dbReference>
<evidence type="ECO:0000256" key="3">
    <source>
        <dbReference type="ARBA" id="ARBA00022989"/>
    </source>
</evidence>
<evidence type="ECO:0000256" key="6">
    <source>
        <dbReference type="SAM" id="SignalP"/>
    </source>
</evidence>
<dbReference type="FunFam" id="1.20.1280.290:FF:000009">
    <property type="entry name" value="PQ loop repeat family protein"/>
    <property type="match status" value="1"/>
</dbReference>
<dbReference type="InterPro" id="IPR051415">
    <property type="entry name" value="LAAT-1"/>
</dbReference>
<comment type="subcellular location">
    <subcellularLocation>
        <location evidence="1">Membrane</location>
        <topology evidence="1">Multi-pass membrane protein</topology>
    </subcellularLocation>
</comment>
<dbReference type="PANTHER" id="PTHR16201:SF44">
    <property type="entry name" value="SEVEN TRANSMEMBRANE PROTEIN 1"/>
    <property type="match status" value="1"/>
</dbReference>
<keyword evidence="4 5" id="KW-0472">Membrane</keyword>
<feature type="transmembrane region" description="Helical" evidence="5">
    <location>
        <begin position="282"/>
        <end position="300"/>
    </location>
</feature>
<gene>
    <name evidence="7" type="ORF">IEQ34_004971</name>
</gene>
<sequence>MPRFWWNGPIHRVVRILLSGMDLPYGSFSVSSINQYGSKLVNTLLTHPLSIPRDRIALTLGVVSVISWGIAEVPQIITTYREKSIEGFSVAFLMAWIVGDIFNLVGCLLEPATLKTQFYMSLLYTATTAILTAQIVYYGHLCHRLEADKACKPEKIDELEYKAKERLVGKDSDERGPKMYEYKGSNSLLAGCDMRSSPIPVASPLGSYGSTGRDLYYRSARSLSTSPMSTIGSCAANVQHPCKTSSEMPLLTEDGDSSLVPLLGSLSSSHAARPLGIKNTRCVVSSAAFFVGLYVLQLPVNGVFDTNPQGLVIPVGRKLLQHNALESLHGEHVGSSGIGNFLGWAMAGIYMGGRLPQIWLNIKRGNVEASFSSYLGLSLFMFIFALVGNSTYVGSILVNSLEWSKIKPNLPWLVDAGGCVLLDAFFIYFNYRNAARKAADMEGLKPKIDMQRVANLII</sequence>
<evidence type="ECO:0000313" key="7">
    <source>
        <dbReference type="EMBL" id="KAH0464868.1"/>
    </source>
</evidence>
<dbReference type="SMART" id="SM00679">
    <property type="entry name" value="CTNS"/>
    <property type="match status" value="2"/>
</dbReference>
<accession>A0AAV7HBM5</accession>
<dbReference type="Pfam" id="PF04193">
    <property type="entry name" value="PQ-loop"/>
    <property type="match status" value="2"/>
</dbReference>
<dbReference type="PANTHER" id="PTHR16201">
    <property type="entry name" value="SEVEN TRANSMEMBRANE PROTEIN 1-RELATED"/>
    <property type="match status" value="1"/>
</dbReference>
<keyword evidence="2 5" id="KW-0812">Transmembrane</keyword>
<dbReference type="GO" id="GO:0015174">
    <property type="term" value="F:basic amino acid transmembrane transporter activity"/>
    <property type="evidence" value="ECO:0007669"/>
    <property type="project" value="UniProtKB-ARBA"/>
</dbReference>
<feature type="transmembrane region" description="Helical" evidence="5">
    <location>
        <begin position="333"/>
        <end position="353"/>
    </location>
</feature>
<feature type="transmembrane region" description="Helical" evidence="5">
    <location>
        <begin position="85"/>
        <end position="106"/>
    </location>
</feature>
<keyword evidence="6" id="KW-0732">Signal</keyword>
<feature type="transmembrane region" description="Helical" evidence="5">
    <location>
        <begin position="410"/>
        <end position="431"/>
    </location>
</feature>
<feature type="signal peptide" evidence="6">
    <location>
        <begin position="1"/>
        <end position="15"/>
    </location>
</feature>
<evidence type="ECO:0000313" key="8">
    <source>
        <dbReference type="Proteomes" id="UP000775213"/>
    </source>
</evidence>
<comment type="caution">
    <text evidence="7">The sequence shown here is derived from an EMBL/GenBank/DDBJ whole genome shotgun (WGS) entry which is preliminary data.</text>
</comment>
<dbReference type="EMBL" id="JAGFBR010000006">
    <property type="protein sequence ID" value="KAH0464868.1"/>
    <property type="molecule type" value="Genomic_DNA"/>
</dbReference>
<evidence type="ECO:0000256" key="4">
    <source>
        <dbReference type="ARBA" id="ARBA00023136"/>
    </source>
</evidence>
<dbReference type="Gene3D" id="1.20.1280.290">
    <property type="match status" value="2"/>
</dbReference>
<evidence type="ECO:0000256" key="5">
    <source>
        <dbReference type="SAM" id="Phobius"/>
    </source>
</evidence>
<dbReference type="Proteomes" id="UP000775213">
    <property type="component" value="Unassembled WGS sequence"/>
</dbReference>
<name>A0AAV7HBM5_DENCH</name>